<name>A0AAU6V773_UNCXX</name>
<gene>
    <name evidence="1" type="primary">cas6f</name>
    <name evidence="1" type="ORF">MRN14_00705</name>
</gene>
<dbReference type="NCBIfam" id="TIGR02563">
    <property type="entry name" value="cas_Csy4"/>
    <property type="match status" value="1"/>
</dbReference>
<dbReference type="AlphaFoldDB" id="A0AAU6V773"/>
<reference evidence="1" key="1">
    <citation type="submission" date="2022-03" db="EMBL/GenBank/DDBJ databases">
        <title>Sea Food Isolates.</title>
        <authorList>
            <person name="Li c."/>
        </authorList>
    </citation>
    <scope>NUCLEOTIDE SEQUENCE</scope>
    <source>
        <strain evidence="1">19NY03SH02</strain>
    </source>
</reference>
<dbReference type="Gene3D" id="3.30.70.2540">
    <property type="entry name" value="CRISPR-associated endoribonuclease Cas6/Csy4"/>
    <property type="match status" value="1"/>
</dbReference>
<evidence type="ECO:0000313" key="1">
    <source>
        <dbReference type="EMBL" id="XAG81180.1"/>
    </source>
</evidence>
<proteinExistence type="predicted"/>
<dbReference type="InterPro" id="IPR013396">
    <property type="entry name" value="CRISPR-assoc_prot_Csy4"/>
</dbReference>
<dbReference type="GO" id="GO:0043571">
    <property type="term" value="P:maintenance of CRISPR repeat elements"/>
    <property type="evidence" value="ECO:0007669"/>
    <property type="project" value="InterPro"/>
</dbReference>
<dbReference type="EMBL" id="CP095354">
    <property type="protein sequence ID" value="XAG81180.1"/>
    <property type="molecule type" value="Genomic_DNA"/>
</dbReference>
<dbReference type="GO" id="GO:0004519">
    <property type="term" value="F:endonuclease activity"/>
    <property type="evidence" value="ECO:0007669"/>
    <property type="project" value="InterPro"/>
</dbReference>
<dbReference type="InterPro" id="IPR042564">
    <property type="entry name" value="CRISPR-Cas6/Csy4_sf"/>
</dbReference>
<protein>
    <submittedName>
        <fullName evidence="1">Type I-F CRISPR-associated endoribonuclease Cas6/Csy4</fullName>
    </submittedName>
</protein>
<organism evidence="1">
    <name type="scientific">bacterium 19NY03SH02</name>
    <dbReference type="NCBI Taxonomy" id="2920631"/>
    <lineage>
        <taxon>Bacteria</taxon>
    </lineage>
</organism>
<dbReference type="Pfam" id="PF09618">
    <property type="entry name" value="Cas_Csy4"/>
    <property type="match status" value="1"/>
</dbReference>
<accession>A0AAU6V773</accession>
<sequence>MQRYYFIVEFIPQEANLALLTGRCISVMHGFICKHFIQGLGVSFPSWTEKSIGASIAFIHPDAETLAGLREQAYFQDMKHIGFFKLSEVSKVPDNCKEVRFKRNQTIAKIFAGNRRRRLARLKKRAEARGEAFTPASRNPPKELNPFHCAAVSSASTGQDFLLHIQKETVNQATSIEFNQYGLSTNQKFTGTVPDLSPFKPNDTR</sequence>